<comment type="caution">
    <text evidence="1">The sequence shown here is derived from an EMBL/GenBank/DDBJ whole genome shotgun (WGS) entry which is preliminary data.</text>
</comment>
<sequence>MALCHLAHMLLAALESRIDDMVSELAQFHGYRTVWLGDNGQLFHAEPDDMLELRGFVCIATVLRPTREELTAAALKIVTVEFDEPMRRAIASWETPMTALESNLIPAM</sequence>
<evidence type="ECO:0000313" key="1">
    <source>
        <dbReference type="EMBL" id="PRQ08256.1"/>
    </source>
</evidence>
<dbReference type="AlphaFoldDB" id="A0A2S9YT37"/>
<gene>
    <name evidence="1" type="ORF">ENSA7_18780</name>
</gene>
<dbReference type="EMBL" id="PVNL01000042">
    <property type="protein sequence ID" value="PRQ08256.1"/>
    <property type="molecule type" value="Genomic_DNA"/>
</dbReference>
<reference evidence="1 2" key="1">
    <citation type="submission" date="2018-03" db="EMBL/GenBank/DDBJ databases">
        <title>Draft Genome Sequences of the Obligatory Marine Myxobacteria Enhygromyxa salina SWB007.</title>
        <authorList>
            <person name="Poehlein A."/>
            <person name="Moghaddam J.A."/>
            <person name="Harms H."/>
            <person name="Alanjari M."/>
            <person name="Koenig G.M."/>
            <person name="Daniel R."/>
            <person name="Schaeberle T.F."/>
        </authorList>
    </citation>
    <scope>NUCLEOTIDE SEQUENCE [LARGE SCALE GENOMIC DNA]</scope>
    <source>
        <strain evidence="1 2">SWB007</strain>
    </source>
</reference>
<dbReference type="Proteomes" id="UP000238823">
    <property type="component" value="Unassembled WGS sequence"/>
</dbReference>
<evidence type="ECO:0000313" key="2">
    <source>
        <dbReference type="Proteomes" id="UP000238823"/>
    </source>
</evidence>
<name>A0A2S9YT37_9BACT</name>
<proteinExistence type="predicted"/>
<protein>
    <submittedName>
        <fullName evidence="1">Uncharacterized protein</fullName>
    </submittedName>
</protein>
<accession>A0A2S9YT37</accession>
<organism evidence="1 2">
    <name type="scientific">Enhygromyxa salina</name>
    <dbReference type="NCBI Taxonomy" id="215803"/>
    <lineage>
        <taxon>Bacteria</taxon>
        <taxon>Pseudomonadati</taxon>
        <taxon>Myxococcota</taxon>
        <taxon>Polyangia</taxon>
        <taxon>Nannocystales</taxon>
        <taxon>Nannocystaceae</taxon>
        <taxon>Enhygromyxa</taxon>
    </lineage>
</organism>